<dbReference type="EMBL" id="OV696698">
    <property type="protein sequence ID" value="CAH1244009.1"/>
    <property type="molecule type" value="Genomic_DNA"/>
</dbReference>
<evidence type="ECO:0000313" key="3">
    <source>
        <dbReference type="Proteomes" id="UP000838412"/>
    </source>
</evidence>
<dbReference type="PANTHER" id="PTHR12242">
    <property type="entry name" value="OS02G0130600 PROTEIN-RELATED"/>
    <property type="match status" value="1"/>
</dbReference>
<dbReference type="InterPro" id="IPR049352">
    <property type="entry name" value="Rost"/>
</dbReference>
<accession>A0A8K0ECV0</accession>
<dbReference type="Pfam" id="PF21534">
    <property type="entry name" value="Rost"/>
    <property type="match status" value="1"/>
</dbReference>
<dbReference type="OrthoDB" id="419711at2759"/>
<dbReference type="PANTHER" id="PTHR12242:SF45">
    <property type="entry name" value="MARVEL DOMAIN-CONTAINING PROTEIN"/>
    <property type="match status" value="1"/>
</dbReference>
<name>A0A8K0ECV0_BRALA</name>
<dbReference type="GO" id="GO:0016020">
    <property type="term" value="C:membrane"/>
    <property type="evidence" value="ECO:0007669"/>
    <property type="project" value="TreeGrafter"/>
</dbReference>
<feature type="transmembrane region" description="Helical" evidence="1">
    <location>
        <begin position="138"/>
        <end position="158"/>
    </location>
</feature>
<feature type="transmembrane region" description="Helical" evidence="1">
    <location>
        <begin position="170"/>
        <end position="189"/>
    </location>
</feature>
<feature type="transmembrane region" description="Helical" evidence="1">
    <location>
        <begin position="196"/>
        <end position="216"/>
    </location>
</feature>
<keyword evidence="3" id="KW-1185">Reference proteome</keyword>
<evidence type="ECO:0000313" key="2">
    <source>
        <dbReference type="EMBL" id="CAH1244009.1"/>
    </source>
</evidence>
<sequence>MTCSKRLRQEFQLKLFGLDYDECQDFTSSPWFSSPVPFLVYRTVICLYQICTFATTKSLYGISAKSLIYLTEQGYILLTAHTIVGAVLCFVDFFGSRCRPTSSDDHPTFPDGDVPPTRSTEVLHESSRSLTLPWYCKGYWVLYNVACGIGLYITIAYWSLLAVDNGPHSVLTHAINCVVILIDVAVSSLPFRLLHFVYPSAFGLAYVIFTVIYWAAGGTDTLNRPWIYPVIDYGGNPAMAAGVAAGSVLVAIPLCHVILFGLALAREMLSGRLKRRSLSVKVGVQMDQRREEELA</sequence>
<keyword evidence="1" id="KW-0472">Membrane</keyword>
<dbReference type="AlphaFoldDB" id="A0A8K0ECV0"/>
<proteinExistence type="predicted"/>
<organism evidence="2 3">
    <name type="scientific">Branchiostoma lanceolatum</name>
    <name type="common">Common lancelet</name>
    <name type="synonym">Amphioxus lanceolatum</name>
    <dbReference type="NCBI Taxonomy" id="7740"/>
    <lineage>
        <taxon>Eukaryota</taxon>
        <taxon>Metazoa</taxon>
        <taxon>Chordata</taxon>
        <taxon>Cephalochordata</taxon>
        <taxon>Leptocardii</taxon>
        <taxon>Amphioxiformes</taxon>
        <taxon>Branchiostomatidae</taxon>
        <taxon>Branchiostoma</taxon>
    </lineage>
</organism>
<gene>
    <name evidence="2" type="primary">Hypp7196</name>
    <name evidence="2" type="ORF">BLAG_LOCUS6765</name>
</gene>
<protein>
    <submittedName>
        <fullName evidence="2">Hypp7196 protein</fullName>
    </submittedName>
</protein>
<feature type="transmembrane region" description="Helical" evidence="1">
    <location>
        <begin position="238"/>
        <end position="265"/>
    </location>
</feature>
<evidence type="ECO:0000256" key="1">
    <source>
        <dbReference type="SAM" id="Phobius"/>
    </source>
</evidence>
<keyword evidence="1" id="KW-0812">Transmembrane</keyword>
<reference evidence="2" key="1">
    <citation type="submission" date="2022-01" db="EMBL/GenBank/DDBJ databases">
        <authorList>
            <person name="Braso-Vives M."/>
        </authorList>
    </citation>
    <scope>NUCLEOTIDE SEQUENCE</scope>
</reference>
<keyword evidence="1" id="KW-1133">Transmembrane helix</keyword>
<dbReference type="Proteomes" id="UP000838412">
    <property type="component" value="Chromosome 13"/>
</dbReference>